<dbReference type="PRINTS" id="PR00063">
    <property type="entry name" value="RIBOSOMALL27"/>
</dbReference>
<evidence type="ECO:0000313" key="5">
    <source>
        <dbReference type="EMBL" id="PWN97608.1"/>
    </source>
</evidence>
<dbReference type="InterPro" id="IPR018261">
    <property type="entry name" value="Ribosomal_bL27_CS"/>
</dbReference>
<sequence>VLPPFAFGAAIQLRNSTKRGGGSTKNNRNSAGKRLGVKRYGGQYVQAGEIIVRQRGTEWHAGENVKMGLDHTLYATAPGWVRFYRPQPPPMPAPPRAHDTGLLVQPLPFLSALPKVEPIKSHPSSARRKLGRRYVGIGLSQDSVLPSPIGAPRERLFTKVNL</sequence>
<dbReference type="Pfam" id="PF01016">
    <property type="entry name" value="Ribosomal_L27"/>
    <property type="match status" value="1"/>
</dbReference>
<dbReference type="GO" id="GO:0003735">
    <property type="term" value="F:structural constituent of ribosome"/>
    <property type="evidence" value="ECO:0007669"/>
    <property type="project" value="InterPro"/>
</dbReference>
<reference evidence="5 6" key="1">
    <citation type="journal article" date="2018" name="Mol. Biol. Evol.">
        <title>Broad Genomic Sampling Reveals a Smut Pathogenic Ancestry of the Fungal Clade Ustilaginomycotina.</title>
        <authorList>
            <person name="Kijpornyongpan T."/>
            <person name="Mondo S.J."/>
            <person name="Barry K."/>
            <person name="Sandor L."/>
            <person name="Lee J."/>
            <person name="Lipzen A."/>
            <person name="Pangilinan J."/>
            <person name="LaButti K."/>
            <person name="Hainaut M."/>
            <person name="Henrissat B."/>
            <person name="Grigoriev I.V."/>
            <person name="Spatafora J.W."/>
            <person name="Aime M.C."/>
        </authorList>
    </citation>
    <scope>NUCLEOTIDE SEQUENCE [LARGE SCALE GENOMIC DNA]</scope>
    <source>
        <strain evidence="5 6">MCA 4186</strain>
    </source>
</reference>
<protein>
    <recommendedName>
        <fullName evidence="4">Large ribosomal subunit protein bL27m</fullName>
    </recommendedName>
</protein>
<gene>
    <name evidence="5" type="ORF">FA09DRAFT_282205</name>
</gene>
<dbReference type="AlphaFoldDB" id="A0A316Z9E5"/>
<evidence type="ECO:0000256" key="3">
    <source>
        <dbReference type="ARBA" id="ARBA00023274"/>
    </source>
</evidence>
<evidence type="ECO:0000256" key="2">
    <source>
        <dbReference type="ARBA" id="ARBA00022980"/>
    </source>
</evidence>
<keyword evidence="3" id="KW-0687">Ribonucleoprotein</keyword>
<dbReference type="STRING" id="58919.A0A316Z9E5"/>
<organism evidence="5 6">
    <name type="scientific">Tilletiopsis washingtonensis</name>
    <dbReference type="NCBI Taxonomy" id="58919"/>
    <lineage>
        <taxon>Eukaryota</taxon>
        <taxon>Fungi</taxon>
        <taxon>Dikarya</taxon>
        <taxon>Basidiomycota</taxon>
        <taxon>Ustilaginomycotina</taxon>
        <taxon>Exobasidiomycetes</taxon>
        <taxon>Entylomatales</taxon>
        <taxon>Entylomatales incertae sedis</taxon>
        <taxon>Tilletiopsis</taxon>
    </lineage>
</organism>
<dbReference type="InterPro" id="IPR001684">
    <property type="entry name" value="Ribosomal_bL27"/>
</dbReference>
<dbReference type="Gene3D" id="2.40.50.100">
    <property type="match status" value="1"/>
</dbReference>
<dbReference type="SUPFAM" id="SSF110324">
    <property type="entry name" value="Ribosomal L27 protein-like"/>
    <property type="match status" value="1"/>
</dbReference>
<dbReference type="GO" id="GO:0006412">
    <property type="term" value="P:translation"/>
    <property type="evidence" value="ECO:0007669"/>
    <property type="project" value="InterPro"/>
</dbReference>
<keyword evidence="2" id="KW-0689">Ribosomal protein</keyword>
<dbReference type="RefSeq" id="XP_025597887.1">
    <property type="nucleotide sequence ID" value="XM_025739824.1"/>
</dbReference>
<dbReference type="OrthoDB" id="1867012at2759"/>
<dbReference type="PROSITE" id="PS00831">
    <property type="entry name" value="RIBOSOMAL_L27"/>
    <property type="match status" value="1"/>
</dbReference>
<evidence type="ECO:0000313" key="6">
    <source>
        <dbReference type="Proteomes" id="UP000245946"/>
    </source>
</evidence>
<evidence type="ECO:0000256" key="1">
    <source>
        <dbReference type="ARBA" id="ARBA00010797"/>
    </source>
</evidence>
<evidence type="ECO:0000256" key="4">
    <source>
        <dbReference type="ARBA" id="ARBA00035267"/>
    </source>
</evidence>
<name>A0A316Z9E5_9BASI</name>
<dbReference type="Proteomes" id="UP000245946">
    <property type="component" value="Unassembled WGS sequence"/>
</dbReference>
<feature type="non-terminal residue" evidence="5">
    <location>
        <position position="162"/>
    </location>
</feature>
<feature type="non-terminal residue" evidence="5">
    <location>
        <position position="1"/>
    </location>
</feature>
<dbReference type="PANTHER" id="PTHR15893:SF0">
    <property type="entry name" value="LARGE RIBOSOMAL SUBUNIT PROTEIN BL27M"/>
    <property type="match status" value="1"/>
</dbReference>
<proteinExistence type="inferred from homology"/>
<dbReference type="PANTHER" id="PTHR15893">
    <property type="entry name" value="RIBOSOMAL PROTEIN L27"/>
    <property type="match status" value="1"/>
</dbReference>
<keyword evidence="6" id="KW-1185">Reference proteome</keyword>
<accession>A0A316Z9E5</accession>
<dbReference type="EMBL" id="KZ819294">
    <property type="protein sequence ID" value="PWN97608.1"/>
    <property type="molecule type" value="Genomic_DNA"/>
</dbReference>
<dbReference type="FunFam" id="2.40.50.100:FF:000020">
    <property type="entry name" value="50S ribosomal protein L27"/>
    <property type="match status" value="1"/>
</dbReference>
<dbReference type="GO" id="GO:0005762">
    <property type="term" value="C:mitochondrial large ribosomal subunit"/>
    <property type="evidence" value="ECO:0007669"/>
    <property type="project" value="TreeGrafter"/>
</dbReference>
<dbReference type="GeneID" id="37267370"/>
<dbReference type="NCBIfam" id="TIGR00062">
    <property type="entry name" value="L27"/>
    <property type="match status" value="1"/>
</dbReference>
<comment type="similarity">
    <text evidence="1">Belongs to the bacterial ribosomal protein bL27 family.</text>
</comment>